<keyword evidence="2" id="KW-1185">Reference proteome</keyword>
<dbReference type="EMBL" id="JAVREP010000007">
    <property type="protein sequence ID" value="MDT0329346.1"/>
    <property type="molecule type" value="Genomic_DNA"/>
</dbReference>
<comment type="caution">
    <text evidence="1">The sequence shown here is derived from an EMBL/GenBank/DDBJ whole genome shotgun (WGS) entry which is preliminary data.</text>
</comment>
<sequence>MVSRVPRPPKGPDTADAATRVWFALRPRDAVQVRDGRTFIAGAGGGARTRRPWPSTVAGALGAAFKAAASGGKPEPRTVRGPFLGRWDSGERRWHLAFPVPADVVPAKRTPRSHDRWTRLRPRSVPARTDLGRDESLWLHANDAGKRDDRNERDLWWGDDSMRDYLHHGTIGSDIRADLLTVERRTGIARQGRTVKHAHLYTSDFLRLREEPDEGWEFLALCELDPDLAPPPPGPVRLGGEGRLADLRVCEEHEGIALPKPPGRFPEGKVLVYLATPAIWRRPARDGGWNDTWSPPLPENARLVTAAIPGPEHVAGVTPESDGTFTNAWLRWAVPAGSVYLLRFTGPDPEGAAQDWAARAHGRAWGEEADNPDRDGRRLATAGFGLILTGTWT</sequence>
<accession>A0ABU2MBN7</accession>
<dbReference type="Gene3D" id="3.30.70.2940">
    <property type="match status" value="1"/>
</dbReference>
<dbReference type="Pfam" id="PF09700">
    <property type="entry name" value="Cas_Cmr3"/>
    <property type="match status" value="1"/>
</dbReference>
<dbReference type="Gene3D" id="2.60.40.4350">
    <property type="match status" value="1"/>
</dbReference>
<proteinExistence type="predicted"/>
<dbReference type="RefSeq" id="WP_311511995.1">
    <property type="nucleotide sequence ID" value="NZ_JAVREP010000007.1"/>
</dbReference>
<dbReference type="Proteomes" id="UP001183390">
    <property type="component" value="Unassembled WGS sequence"/>
</dbReference>
<organism evidence="1 2">
    <name type="scientific">Nocardiopsis lambiniae</name>
    <dbReference type="NCBI Taxonomy" id="3075539"/>
    <lineage>
        <taxon>Bacteria</taxon>
        <taxon>Bacillati</taxon>
        <taxon>Actinomycetota</taxon>
        <taxon>Actinomycetes</taxon>
        <taxon>Streptosporangiales</taxon>
        <taxon>Nocardiopsidaceae</taxon>
        <taxon>Nocardiopsis</taxon>
    </lineage>
</organism>
<evidence type="ECO:0000313" key="1">
    <source>
        <dbReference type="EMBL" id="MDT0329346.1"/>
    </source>
</evidence>
<gene>
    <name evidence="1" type="ORF">RM479_13070</name>
</gene>
<evidence type="ECO:0000313" key="2">
    <source>
        <dbReference type="Proteomes" id="UP001183390"/>
    </source>
</evidence>
<protein>
    <submittedName>
        <fullName evidence="1">Type III-B CRISPR module-associated Cmr3 family protein</fullName>
    </submittedName>
</protein>
<reference evidence="2" key="1">
    <citation type="submission" date="2023-07" db="EMBL/GenBank/DDBJ databases">
        <title>30 novel species of actinomycetes from the DSMZ collection.</title>
        <authorList>
            <person name="Nouioui I."/>
        </authorList>
    </citation>
    <scope>NUCLEOTIDE SEQUENCE [LARGE SCALE GENOMIC DNA]</scope>
    <source>
        <strain evidence="2">DSM 44743</strain>
    </source>
</reference>
<dbReference type="InterPro" id="IPR019117">
    <property type="entry name" value="CRISPR-assoc_protein_Cmr3"/>
</dbReference>
<name>A0ABU2MBN7_9ACTN</name>